<evidence type="ECO:0000313" key="2">
    <source>
        <dbReference type="EMBL" id="KAL0400091.1"/>
    </source>
</evidence>
<dbReference type="InterPro" id="IPR036397">
    <property type="entry name" value="RNaseH_sf"/>
</dbReference>
<comment type="caution">
    <text evidence="2">The sequence shown here is derived from an EMBL/GenBank/DDBJ whole genome shotgun (WGS) entry which is preliminary data.</text>
</comment>
<dbReference type="SUPFAM" id="SSF53098">
    <property type="entry name" value="Ribonuclease H-like"/>
    <property type="match status" value="1"/>
</dbReference>
<evidence type="ECO:0000259" key="1">
    <source>
        <dbReference type="Pfam" id="PF13456"/>
    </source>
</evidence>
<name>A0AAW2T8Q9_SESRA</name>
<feature type="domain" description="RNase H type-1" evidence="1">
    <location>
        <begin position="1"/>
        <end position="72"/>
    </location>
</feature>
<dbReference type="PANTHER" id="PTHR48475:SF2">
    <property type="entry name" value="RIBONUCLEASE H"/>
    <property type="match status" value="1"/>
</dbReference>
<dbReference type="Gene3D" id="3.30.420.10">
    <property type="entry name" value="Ribonuclease H-like superfamily/Ribonuclease H"/>
    <property type="match status" value="1"/>
</dbReference>
<dbReference type="PANTHER" id="PTHR48475">
    <property type="entry name" value="RIBONUCLEASE H"/>
    <property type="match status" value="1"/>
</dbReference>
<dbReference type="AlphaFoldDB" id="A0AAW2T8Q9"/>
<dbReference type="GO" id="GO:0003676">
    <property type="term" value="F:nucleic acid binding"/>
    <property type="evidence" value="ECO:0007669"/>
    <property type="project" value="InterPro"/>
</dbReference>
<dbReference type="EMBL" id="JACGWJ010000009">
    <property type="protein sequence ID" value="KAL0400091.1"/>
    <property type="molecule type" value="Genomic_DNA"/>
</dbReference>
<gene>
    <name evidence="2" type="ORF">Sradi_2352400</name>
</gene>
<protein>
    <recommendedName>
        <fullName evidence="1">RNase H type-1 domain-containing protein</fullName>
    </recommendedName>
</protein>
<dbReference type="InterPro" id="IPR002156">
    <property type="entry name" value="RNaseH_domain"/>
</dbReference>
<proteinExistence type="predicted"/>
<dbReference type="GO" id="GO:0004523">
    <property type="term" value="F:RNA-DNA hybrid ribonuclease activity"/>
    <property type="evidence" value="ECO:0007669"/>
    <property type="project" value="InterPro"/>
</dbReference>
<accession>A0AAW2T8Q9</accession>
<dbReference type="Pfam" id="PF13456">
    <property type="entry name" value="RVT_3"/>
    <property type="match status" value="1"/>
</dbReference>
<organism evidence="2">
    <name type="scientific">Sesamum radiatum</name>
    <name type="common">Black benniseed</name>
    <dbReference type="NCBI Taxonomy" id="300843"/>
    <lineage>
        <taxon>Eukaryota</taxon>
        <taxon>Viridiplantae</taxon>
        <taxon>Streptophyta</taxon>
        <taxon>Embryophyta</taxon>
        <taxon>Tracheophyta</taxon>
        <taxon>Spermatophyta</taxon>
        <taxon>Magnoliopsida</taxon>
        <taxon>eudicotyledons</taxon>
        <taxon>Gunneridae</taxon>
        <taxon>Pentapetalae</taxon>
        <taxon>asterids</taxon>
        <taxon>lamiids</taxon>
        <taxon>Lamiales</taxon>
        <taxon>Pedaliaceae</taxon>
        <taxon>Sesamum</taxon>
    </lineage>
</organism>
<sequence length="102" mass="11825">MRMAHDAGAKQLLAYSDSRLVVKQVEDTYEAKEENQIQYLQKIAELKTSFNNFQLIQIPREENVKVDCLSKLANALEDCRNRHIFVQYLSKLRVPLTIQAIS</sequence>
<dbReference type="InterPro" id="IPR012337">
    <property type="entry name" value="RNaseH-like_sf"/>
</dbReference>
<reference evidence="2" key="1">
    <citation type="submission" date="2020-06" db="EMBL/GenBank/DDBJ databases">
        <authorList>
            <person name="Li T."/>
            <person name="Hu X."/>
            <person name="Zhang T."/>
            <person name="Song X."/>
            <person name="Zhang H."/>
            <person name="Dai N."/>
            <person name="Sheng W."/>
            <person name="Hou X."/>
            <person name="Wei L."/>
        </authorList>
    </citation>
    <scope>NUCLEOTIDE SEQUENCE</scope>
    <source>
        <strain evidence="2">G02</strain>
        <tissue evidence="2">Leaf</tissue>
    </source>
</reference>
<reference evidence="2" key="2">
    <citation type="journal article" date="2024" name="Plant">
        <title>Genomic evolution and insights into agronomic trait innovations of Sesamum species.</title>
        <authorList>
            <person name="Miao H."/>
            <person name="Wang L."/>
            <person name="Qu L."/>
            <person name="Liu H."/>
            <person name="Sun Y."/>
            <person name="Le M."/>
            <person name="Wang Q."/>
            <person name="Wei S."/>
            <person name="Zheng Y."/>
            <person name="Lin W."/>
            <person name="Duan Y."/>
            <person name="Cao H."/>
            <person name="Xiong S."/>
            <person name="Wang X."/>
            <person name="Wei L."/>
            <person name="Li C."/>
            <person name="Ma Q."/>
            <person name="Ju M."/>
            <person name="Zhao R."/>
            <person name="Li G."/>
            <person name="Mu C."/>
            <person name="Tian Q."/>
            <person name="Mei H."/>
            <person name="Zhang T."/>
            <person name="Gao T."/>
            <person name="Zhang H."/>
        </authorList>
    </citation>
    <scope>NUCLEOTIDE SEQUENCE</scope>
    <source>
        <strain evidence="2">G02</strain>
    </source>
</reference>